<feature type="active site" description="Proton acceptor" evidence="1">
    <location>
        <position position="221"/>
    </location>
</feature>
<dbReference type="InterPro" id="IPR000250">
    <property type="entry name" value="Peptidase_G1"/>
</dbReference>
<keyword evidence="5" id="KW-1185">Reference proteome</keyword>
<feature type="signal peptide" evidence="3">
    <location>
        <begin position="1"/>
        <end position="18"/>
    </location>
</feature>
<feature type="chain" id="PRO_5035858126" evidence="3">
    <location>
        <begin position="19"/>
        <end position="330"/>
    </location>
</feature>
<dbReference type="EMBL" id="QGMK01003142">
    <property type="protein sequence ID" value="TVY54049.1"/>
    <property type="molecule type" value="Genomic_DNA"/>
</dbReference>
<keyword evidence="3" id="KW-0732">Signal</keyword>
<evidence type="ECO:0000313" key="5">
    <source>
        <dbReference type="Proteomes" id="UP000469558"/>
    </source>
</evidence>
<dbReference type="Gene3D" id="2.60.120.700">
    <property type="entry name" value="Peptidase G1"/>
    <property type="match status" value="1"/>
</dbReference>
<feature type="region of interest" description="Disordered" evidence="2">
    <location>
        <begin position="311"/>
        <end position="330"/>
    </location>
</feature>
<proteinExistence type="predicted"/>
<dbReference type="PANTHER" id="PTHR37536:SF1">
    <property type="entry name" value="ASPERGILLOPEPSIN, PUTAITVE (AFU_ORTHOLOGUE AFUA_7G01200)"/>
    <property type="match status" value="1"/>
</dbReference>
<dbReference type="Pfam" id="PF01828">
    <property type="entry name" value="Peptidase_A4"/>
    <property type="match status" value="1"/>
</dbReference>
<dbReference type="GO" id="GO:0006508">
    <property type="term" value="P:proteolysis"/>
    <property type="evidence" value="ECO:0007669"/>
    <property type="project" value="InterPro"/>
</dbReference>
<protein>
    <submittedName>
        <fullName evidence="4">Aspergillopepsin-2</fullName>
    </submittedName>
</protein>
<evidence type="ECO:0000256" key="3">
    <source>
        <dbReference type="SAM" id="SignalP"/>
    </source>
</evidence>
<feature type="non-terminal residue" evidence="4">
    <location>
        <position position="1"/>
    </location>
</feature>
<sequence>MKFSNTIFGLATLALVSAAPSRFPHRRSQNQTRSGRAGGMGAPNRPVNTTKTTTSTNSNSATESSASDSSEIVYSTNWAGAVYSAPPSGETFSAVSASFVVPTASVPSNVDSTEGDYGVGIWVGIDGYTYSDAILQTGIDIVVSTSGEITYDAWYEWYPDVSESFNNIQISAGDNVTASVTASSSTSGVATIENLTTGQTATMEISSTYALEGENAEWIVEDYSVDNALIAFADFGDVTFVNCVASTSSSSEGITDATIMDLDNSSGEIFTSVSVLSSSALYVAYNVSGDTSSDSGSGMKGFDVTKEVSTSTSGAGKKMAPASGFLSASC</sequence>
<accession>A0A8T9BVH6</accession>
<dbReference type="Proteomes" id="UP000469558">
    <property type="component" value="Unassembled WGS sequence"/>
</dbReference>
<name>A0A8T9BVH6_9HELO</name>
<dbReference type="PANTHER" id="PTHR37536">
    <property type="entry name" value="PUTATIVE (AFU_ORTHOLOGUE AFUA_3G02970)-RELATED"/>
    <property type="match status" value="1"/>
</dbReference>
<evidence type="ECO:0000256" key="1">
    <source>
        <dbReference type="PIRSR" id="PIRSR600250-50"/>
    </source>
</evidence>
<reference evidence="4 5" key="1">
    <citation type="submission" date="2018-05" db="EMBL/GenBank/DDBJ databases">
        <title>Genome sequencing and assembly of the regulated plant pathogen Lachnellula willkommii and related sister species for the development of diagnostic species identification markers.</title>
        <authorList>
            <person name="Giroux E."/>
            <person name="Bilodeau G."/>
        </authorList>
    </citation>
    <scope>NUCLEOTIDE SEQUENCE [LARGE SCALE GENOMIC DNA]</scope>
    <source>
        <strain evidence="4 5">CBS 268.59</strain>
    </source>
</reference>
<evidence type="ECO:0000313" key="4">
    <source>
        <dbReference type="EMBL" id="TVY54049.1"/>
    </source>
</evidence>
<gene>
    <name evidence="4" type="primary">PRTA_5</name>
    <name evidence="4" type="ORF">LSUE1_G010159</name>
</gene>
<dbReference type="AlphaFoldDB" id="A0A8T9BVH6"/>
<organism evidence="4 5">
    <name type="scientific">Lachnellula suecica</name>
    <dbReference type="NCBI Taxonomy" id="602035"/>
    <lineage>
        <taxon>Eukaryota</taxon>
        <taxon>Fungi</taxon>
        <taxon>Dikarya</taxon>
        <taxon>Ascomycota</taxon>
        <taxon>Pezizomycotina</taxon>
        <taxon>Leotiomycetes</taxon>
        <taxon>Helotiales</taxon>
        <taxon>Lachnaceae</taxon>
        <taxon>Lachnellula</taxon>
    </lineage>
</organism>
<dbReference type="CDD" id="cd13426">
    <property type="entry name" value="Peptidase_G1"/>
    <property type="match status" value="1"/>
</dbReference>
<dbReference type="InterPro" id="IPR013320">
    <property type="entry name" value="ConA-like_dom_sf"/>
</dbReference>
<dbReference type="OrthoDB" id="2862635at2759"/>
<feature type="compositionally biased region" description="Low complexity" evidence="2">
    <location>
        <begin position="49"/>
        <end position="66"/>
    </location>
</feature>
<dbReference type="GO" id="GO:0070007">
    <property type="term" value="F:glutamic-type endopeptidase activity"/>
    <property type="evidence" value="ECO:0007669"/>
    <property type="project" value="InterPro"/>
</dbReference>
<dbReference type="PRINTS" id="PR00977">
    <property type="entry name" value="SCYTLDPTASE"/>
</dbReference>
<dbReference type="SUPFAM" id="SSF49899">
    <property type="entry name" value="Concanavalin A-like lectins/glucanases"/>
    <property type="match status" value="1"/>
</dbReference>
<evidence type="ECO:0000256" key="2">
    <source>
        <dbReference type="SAM" id="MobiDB-lite"/>
    </source>
</evidence>
<comment type="caution">
    <text evidence="4">The sequence shown here is derived from an EMBL/GenBank/DDBJ whole genome shotgun (WGS) entry which is preliminary data.</text>
</comment>
<dbReference type="InterPro" id="IPR038656">
    <property type="entry name" value="Peptidase_G1_sf"/>
</dbReference>
<feature type="region of interest" description="Disordered" evidence="2">
    <location>
        <begin position="21"/>
        <end position="66"/>
    </location>
</feature>